<keyword evidence="4" id="KW-1185">Reference proteome</keyword>
<protein>
    <recommendedName>
        <fullName evidence="5">Echinoderm microtubule-associated protein-like 1</fullName>
    </recommendedName>
</protein>
<evidence type="ECO:0000256" key="2">
    <source>
        <dbReference type="SAM" id="MobiDB-lite"/>
    </source>
</evidence>
<evidence type="ECO:0008006" key="5">
    <source>
        <dbReference type="Google" id="ProtNLM"/>
    </source>
</evidence>
<evidence type="ECO:0000313" key="4">
    <source>
        <dbReference type="Proteomes" id="UP001148018"/>
    </source>
</evidence>
<feature type="region of interest" description="Disordered" evidence="2">
    <location>
        <begin position="111"/>
        <end position="131"/>
    </location>
</feature>
<dbReference type="EMBL" id="JANIIK010000114">
    <property type="protein sequence ID" value="KAJ3590245.1"/>
    <property type="molecule type" value="Genomic_DNA"/>
</dbReference>
<feature type="coiled-coil region" evidence="1">
    <location>
        <begin position="65"/>
        <end position="99"/>
    </location>
</feature>
<reference evidence="3" key="1">
    <citation type="submission" date="2022-07" db="EMBL/GenBank/DDBJ databases">
        <title>Chromosome-level genome of Muraenolepis orangiensis.</title>
        <authorList>
            <person name="Kim J."/>
        </authorList>
    </citation>
    <scope>NUCLEOTIDE SEQUENCE</scope>
    <source>
        <strain evidence="3">KU_S4_2022</strain>
        <tissue evidence="3">Muscle</tissue>
    </source>
</reference>
<dbReference type="AlphaFoldDB" id="A0A9Q0I9K2"/>
<evidence type="ECO:0000256" key="1">
    <source>
        <dbReference type="SAM" id="Coils"/>
    </source>
</evidence>
<proteinExistence type="predicted"/>
<accession>A0A9Q0I9K2</accession>
<sequence length="210" mass="23037">MSGKRRTRDGVQVRRCAGEEELRRLYRKVETADDRPGMTDRVASCGSLYDSANLLLQYCNNASSNLDMEDRVSQLEQRLQLQEDEIQLLKAALADALRRLGCCEEQGLGASVPGGPQAPHGAHRRSLASSAPAAPLKVRQLLQALPSRPLSNGYVQQKRLLSSPSSPKKDVLQSMKRKSMSTERLTLVKREGGESRSRTTSSSSSTGGKR</sequence>
<dbReference type="Proteomes" id="UP001148018">
    <property type="component" value="Unassembled WGS sequence"/>
</dbReference>
<dbReference type="OrthoDB" id="6158349at2759"/>
<feature type="compositionally biased region" description="Basic and acidic residues" evidence="2">
    <location>
        <begin position="186"/>
        <end position="197"/>
    </location>
</feature>
<feature type="compositionally biased region" description="Low complexity" evidence="2">
    <location>
        <begin position="198"/>
        <end position="210"/>
    </location>
</feature>
<name>A0A9Q0I9K2_9TELE</name>
<feature type="region of interest" description="Disordered" evidence="2">
    <location>
        <begin position="153"/>
        <end position="210"/>
    </location>
</feature>
<gene>
    <name evidence="3" type="ORF">NHX12_008199</name>
</gene>
<evidence type="ECO:0000313" key="3">
    <source>
        <dbReference type="EMBL" id="KAJ3590245.1"/>
    </source>
</evidence>
<keyword evidence="1" id="KW-0175">Coiled coil</keyword>
<organism evidence="3 4">
    <name type="scientific">Muraenolepis orangiensis</name>
    <name type="common">Patagonian moray cod</name>
    <dbReference type="NCBI Taxonomy" id="630683"/>
    <lineage>
        <taxon>Eukaryota</taxon>
        <taxon>Metazoa</taxon>
        <taxon>Chordata</taxon>
        <taxon>Craniata</taxon>
        <taxon>Vertebrata</taxon>
        <taxon>Euteleostomi</taxon>
        <taxon>Actinopterygii</taxon>
        <taxon>Neopterygii</taxon>
        <taxon>Teleostei</taxon>
        <taxon>Neoteleostei</taxon>
        <taxon>Acanthomorphata</taxon>
        <taxon>Zeiogadaria</taxon>
        <taxon>Gadariae</taxon>
        <taxon>Gadiformes</taxon>
        <taxon>Muraenolepidoidei</taxon>
        <taxon>Muraenolepididae</taxon>
        <taxon>Muraenolepis</taxon>
    </lineage>
</organism>
<comment type="caution">
    <text evidence="3">The sequence shown here is derived from an EMBL/GenBank/DDBJ whole genome shotgun (WGS) entry which is preliminary data.</text>
</comment>